<dbReference type="Pfam" id="PF00270">
    <property type="entry name" value="DEAD"/>
    <property type="match status" value="1"/>
</dbReference>
<protein>
    <recommendedName>
        <fullName evidence="1">DEAD/DEAH-box helicase domain-containing protein</fullName>
    </recommendedName>
</protein>
<organism evidence="2 3">
    <name type="scientific">Pisolithus tinctorius Marx 270</name>
    <dbReference type="NCBI Taxonomy" id="870435"/>
    <lineage>
        <taxon>Eukaryota</taxon>
        <taxon>Fungi</taxon>
        <taxon>Dikarya</taxon>
        <taxon>Basidiomycota</taxon>
        <taxon>Agaricomycotina</taxon>
        <taxon>Agaricomycetes</taxon>
        <taxon>Agaricomycetidae</taxon>
        <taxon>Boletales</taxon>
        <taxon>Sclerodermatineae</taxon>
        <taxon>Pisolithaceae</taxon>
        <taxon>Pisolithus</taxon>
    </lineage>
</organism>
<feature type="domain" description="DEAD/DEAH-box helicase" evidence="1">
    <location>
        <begin position="2"/>
        <end position="41"/>
    </location>
</feature>
<evidence type="ECO:0000313" key="3">
    <source>
        <dbReference type="Proteomes" id="UP000054217"/>
    </source>
</evidence>
<reference evidence="3" key="2">
    <citation type="submission" date="2015-01" db="EMBL/GenBank/DDBJ databases">
        <title>Evolutionary Origins and Diversification of the Mycorrhizal Mutualists.</title>
        <authorList>
            <consortium name="DOE Joint Genome Institute"/>
            <consortium name="Mycorrhizal Genomics Consortium"/>
            <person name="Kohler A."/>
            <person name="Kuo A."/>
            <person name="Nagy L.G."/>
            <person name="Floudas D."/>
            <person name="Copeland A."/>
            <person name="Barry K.W."/>
            <person name="Cichocki N."/>
            <person name="Veneault-Fourrey C."/>
            <person name="LaButti K."/>
            <person name="Lindquist E.A."/>
            <person name="Lipzen A."/>
            <person name="Lundell T."/>
            <person name="Morin E."/>
            <person name="Murat C."/>
            <person name="Riley R."/>
            <person name="Ohm R."/>
            <person name="Sun H."/>
            <person name="Tunlid A."/>
            <person name="Henrissat B."/>
            <person name="Grigoriev I.V."/>
            <person name="Hibbett D.S."/>
            <person name="Martin F."/>
        </authorList>
    </citation>
    <scope>NUCLEOTIDE SEQUENCE [LARGE SCALE GENOMIC DNA]</scope>
    <source>
        <strain evidence="3">Marx 270</strain>
    </source>
</reference>
<dbReference type="Proteomes" id="UP000054217">
    <property type="component" value="Unassembled WGS sequence"/>
</dbReference>
<keyword evidence="3" id="KW-1185">Reference proteome</keyword>
<dbReference type="AlphaFoldDB" id="A0A0C3J5E3"/>
<dbReference type="GO" id="GO:0005524">
    <property type="term" value="F:ATP binding"/>
    <property type="evidence" value="ECO:0007669"/>
    <property type="project" value="InterPro"/>
</dbReference>
<dbReference type="InParanoid" id="A0A0C3J5E3"/>
<dbReference type="InterPro" id="IPR027417">
    <property type="entry name" value="P-loop_NTPase"/>
</dbReference>
<dbReference type="InterPro" id="IPR011545">
    <property type="entry name" value="DEAD/DEAH_box_helicase_dom"/>
</dbReference>
<dbReference type="PANTHER" id="PTHR47958">
    <property type="entry name" value="ATP-DEPENDENT RNA HELICASE DBP3"/>
    <property type="match status" value="1"/>
</dbReference>
<dbReference type="GO" id="GO:0003676">
    <property type="term" value="F:nucleic acid binding"/>
    <property type="evidence" value="ECO:0007669"/>
    <property type="project" value="InterPro"/>
</dbReference>
<dbReference type="OrthoDB" id="10265785at2759"/>
<name>A0A0C3J5E3_PISTI</name>
<dbReference type="HOGENOM" id="CLU_2159459_0_0_1"/>
<evidence type="ECO:0000313" key="2">
    <source>
        <dbReference type="EMBL" id="KIN92906.1"/>
    </source>
</evidence>
<dbReference type="STRING" id="870435.A0A0C3J5E3"/>
<dbReference type="Gene3D" id="3.40.50.300">
    <property type="entry name" value="P-loop containing nucleotide triphosphate hydrolases"/>
    <property type="match status" value="2"/>
</dbReference>
<reference evidence="2 3" key="1">
    <citation type="submission" date="2014-04" db="EMBL/GenBank/DDBJ databases">
        <authorList>
            <consortium name="DOE Joint Genome Institute"/>
            <person name="Kuo A."/>
            <person name="Kohler A."/>
            <person name="Costa M.D."/>
            <person name="Nagy L.G."/>
            <person name="Floudas D."/>
            <person name="Copeland A."/>
            <person name="Barry K.W."/>
            <person name="Cichocki N."/>
            <person name="Veneault-Fourrey C."/>
            <person name="LaButti K."/>
            <person name="Lindquist E.A."/>
            <person name="Lipzen A."/>
            <person name="Lundell T."/>
            <person name="Morin E."/>
            <person name="Murat C."/>
            <person name="Sun H."/>
            <person name="Tunlid A."/>
            <person name="Henrissat B."/>
            <person name="Grigoriev I.V."/>
            <person name="Hibbett D.S."/>
            <person name="Martin F."/>
            <person name="Nordberg H.P."/>
            <person name="Cantor M.N."/>
            <person name="Hua S.X."/>
        </authorList>
    </citation>
    <scope>NUCLEOTIDE SEQUENCE [LARGE SCALE GENOMIC DNA]</scope>
    <source>
        <strain evidence="2 3">Marx 270</strain>
    </source>
</reference>
<sequence length="111" mass="12369">MDVLCQAKLGHGKTAVFMLAMLQQLEPVDREVSIIILCHTRQDSCPELLCDKNGCPLIIVATPYWLNALVGDKVLDTKNVKHFTLDECDKMLEQLSQSQATSNVFACPHII</sequence>
<proteinExistence type="predicted"/>
<dbReference type="SUPFAM" id="SSF52540">
    <property type="entry name" value="P-loop containing nucleoside triphosphate hydrolases"/>
    <property type="match status" value="1"/>
</dbReference>
<evidence type="ECO:0000259" key="1">
    <source>
        <dbReference type="Pfam" id="PF00270"/>
    </source>
</evidence>
<accession>A0A0C3J5E3</accession>
<gene>
    <name evidence="2" type="ORF">M404DRAFT_36611</name>
</gene>
<dbReference type="EMBL" id="KN832304">
    <property type="protein sequence ID" value="KIN92906.1"/>
    <property type="molecule type" value="Genomic_DNA"/>
</dbReference>